<dbReference type="OMA" id="TWIDILV"/>
<dbReference type="PANTHER" id="PTHR48478:SF1">
    <property type="entry name" value="LECTIN-LIKE"/>
    <property type="match status" value="1"/>
</dbReference>
<dbReference type="Pfam" id="PF14299">
    <property type="entry name" value="PP2"/>
    <property type="match status" value="1"/>
</dbReference>
<dbReference type="AlphaFoldDB" id="A0A059B099"/>
<evidence type="ECO:0000256" key="1">
    <source>
        <dbReference type="SAM" id="MobiDB-lite"/>
    </source>
</evidence>
<dbReference type="InterPro" id="IPR052147">
    <property type="entry name" value="PP2-like/Lectin"/>
</dbReference>
<feature type="region of interest" description="Disordered" evidence="1">
    <location>
        <begin position="1"/>
        <end position="20"/>
    </location>
</feature>
<proteinExistence type="predicted"/>
<dbReference type="STRING" id="71139.A0A059B099"/>
<gene>
    <name evidence="2" type="ORF">EUGRSUZ_H02288</name>
</gene>
<dbReference type="GO" id="GO:0030246">
    <property type="term" value="F:carbohydrate binding"/>
    <property type="evidence" value="ECO:0007669"/>
    <property type="project" value="InterPro"/>
</dbReference>
<dbReference type="OrthoDB" id="533833at2759"/>
<dbReference type="InParanoid" id="A0A059B099"/>
<dbReference type="Gramene" id="KCW59533">
    <property type="protein sequence ID" value="KCW59533"/>
    <property type="gene ID" value="EUGRSUZ_H02288"/>
</dbReference>
<organism evidence="2">
    <name type="scientific">Eucalyptus grandis</name>
    <name type="common">Flooded gum</name>
    <dbReference type="NCBI Taxonomy" id="71139"/>
    <lineage>
        <taxon>Eukaryota</taxon>
        <taxon>Viridiplantae</taxon>
        <taxon>Streptophyta</taxon>
        <taxon>Embryophyta</taxon>
        <taxon>Tracheophyta</taxon>
        <taxon>Spermatophyta</taxon>
        <taxon>Magnoliopsida</taxon>
        <taxon>eudicotyledons</taxon>
        <taxon>Gunneridae</taxon>
        <taxon>Pentapetalae</taxon>
        <taxon>rosids</taxon>
        <taxon>malvids</taxon>
        <taxon>Myrtales</taxon>
        <taxon>Myrtaceae</taxon>
        <taxon>Myrtoideae</taxon>
        <taxon>Eucalypteae</taxon>
        <taxon>Eucalyptus</taxon>
    </lineage>
</organism>
<reference evidence="2" key="1">
    <citation type="submission" date="2013-07" db="EMBL/GenBank/DDBJ databases">
        <title>The genome of Eucalyptus grandis.</title>
        <authorList>
            <person name="Schmutz J."/>
            <person name="Hayes R."/>
            <person name="Myburg A."/>
            <person name="Tuskan G."/>
            <person name="Grattapaglia D."/>
            <person name="Rokhsar D.S."/>
        </authorList>
    </citation>
    <scope>NUCLEOTIDE SEQUENCE</scope>
    <source>
        <tissue evidence="2">Leaf extractions</tissue>
    </source>
</reference>
<sequence length="232" mass="26314">MSKKGEIEQSEDGSAPARPAEARKPPLLAVTLVRRATNADSSIGVEELCNRIYRGVLMKDKKQDYYKQKFWVDKDLGKNCFLLLAKKLSIIWGKDKRYWGWIDEAEECFKGKVWVPAAKLLQVCRLEFRGTFKTIVLSPKTTYEVAFKVKMANSDSSWHDPVKLNLTLPDGTSQGRIETLEGKPTETWIDILVGTFVTTPTNVGKICFSFDGTYPYWRSGLIIKGVVLRPKD</sequence>
<dbReference type="InterPro" id="IPR025886">
    <property type="entry name" value="PP2-like"/>
</dbReference>
<evidence type="ECO:0000313" key="2">
    <source>
        <dbReference type="EMBL" id="KCW59533.1"/>
    </source>
</evidence>
<dbReference type="eggNOG" id="KOG0017">
    <property type="taxonomic scope" value="Eukaryota"/>
</dbReference>
<dbReference type="KEGG" id="egr:104457389"/>
<name>A0A059B099_EUCGR</name>
<dbReference type="EMBL" id="KK198760">
    <property type="protein sequence ID" value="KCW59533.1"/>
    <property type="molecule type" value="Genomic_DNA"/>
</dbReference>
<protein>
    <submittedName>
        <fullName evidence="2">Uncharacterized protein</fullName>
    </submittedName>
</protein>
<dbReference type="PANTHER" id="PTHR48478">
    <property type="entry name" value="LECTIN-LIKE"/>
    <property type="match status" value="1"/>
</dbReference>
<accession>A0A059B099</accession>